<evidence type="ECO:0000256" key="5">
    <source>
        <dbReference type="ARBA" id="ARBA00022806"/>
    </source>
</evidence>
<gene>
    <name evidence="12" type="ORF">VTJ83DRAFT_1037</name>
</gene>
<feature type="compositionally biased region" description="Pro residues" evidence="9">
    <location>
        <begin position="456"/>
        <end position="468"/>
    </location>
</feature>
<keyword evidence="4" id="KW-0378">Hydrolase</keyword>
<dbReference type="SUPFAM" id="SSF52540">
    <property type="entry name" value="P-loop containing nucleoside triphosphate hydrolases"/>
    <property type="match status" value="2"/>
</dbReference>
<evidence type="ECO:0000256" key="1">
    <source>
        <dbReference type="ARBA" id="ARBA00004123"/>
    </source>
</evidence>
<dbReference type="GeneID" id="98121796"/>
<feature type="region of interest" description="Disordered" evidence="9">
    <location>
        <begin position="517"/>
        <end position="612"/>
    </location>
</feature>
<accession>A0ABR4DMV1</accession>
<dbReference type="Gene3D" id="3.40.50.300">
    <property type="entry name" value="P-loop containing nucleotide triphosphate hydrolases"/>
    <property type="match status" value="1"/>
</dbReference>
<dbReference type="Gene3D" id="3.40.50.10810">
    <property type="entry name" value="Tandem AAA-ATPase domain"/>
    <property type="match status" value="1"/>
</dbReference>
<dbReference type="PANTHER" id="PTHR45797">
    <property type="entry name" value="RAD54-LIKE"/>
    <property type="match status" value="1"/>
</dbReference>
<evidence type="ECO:0000256" key="2">
    <source>
        <dbReference type="ARBA" id="ARBA00007025"/>
    </source>
</evidence>
<evidence type="ECO:0000259" key="10">
    <source>
        <dbReference type="PROSITE" id="PS51192"/>
    </source>
</evidence>
<feature type="region of interest" description="Disordered" evidence="9">
    <location>
        <begin position="749"/>
        <end position="814"/>
    </location>
</feature>
<dbReference type="InterPro" id="IPR056026">
    <property type="entry name" value="DUF7607"/>
</dbReference>
<keyword evidence="8" id="KW-0539">Nucleus</keyword>
<feature type="domain" description="Helicase C-terminal" evidence="11">
    <location>
        <begin position="1258"/>
        <end position="1408"/>
    </location>
</feature>
<feature type="compositionally biased region" description="Low complexity" evidence="9">
    <location>
        <begin position="1581"/>
        <end position="1590"/>
    </location>
</feature>
<evidence type="ECO:0000256" key="6">
    <source>
        <dbReference type="ARBA" id="ARBA00022840"/>
    </source>
</evidence>
<dbReference type="InterPro" id="IPR000330">
    <property type="entry name" value="SNF2_N"/>
</dbReference>
<evidence type="ECO:0000256" key="4">
    <source>
        <dbReference type="ARBA" id="ARBA00022801"/>
    </source>
</evidence>
<dbReference type="InterPro" id="IPR044574">
    <property type="entry name" value="ARIP4-like"/>
</dbReference>
<evidence type="ECO:0000256" key="9">
    <source>
        <dbReference type="SAM" id="MobiDB-lite"/>
    </source>
</evidence>
<feature type="compositionally biased region" description="Basic residues" evidence="9">
    <location>
        <begin position="796"/>
        <end position="806"/>
    </location>
</feature>
<dbReference type="PROSITE" id="PS51192">
    <property type="entry name" value="HELICASE_ATP_BIND_1"/>
    <property type="match status" value="1"/>
</dbReference>
<evidence type="ECO:0000313" key="12">
    <source>
        <dbReference type="EMBL" id="KAL2271666.1"/>
    </source>
</evidence>
<evidence type="ECO:0000313" key="13">
    <source>
        <dbReference type="Proteomes" id="UP001600064"/>
    </source>
</evidence>
<dbReference type="RefSeq" id="XP_070870390.1">
    <property type="nucleotide sequence ID" value="XM_071007152.1"/>
</dbReference>
<comment type="similarity">
    <text evidence="2">Belongs to the SNF2/RAD54 helicase family.</text>
</comment>
<dbReference type="InterPro" id="IPR014001">
    <property type="entry name" value="Helicase_ATP-bd"/>
</dbReference>
<proteinExistence type="inferred from homology"/>
<keyword evidence="5" id="KW-0347">Helicase</keyword>
<evidence type="ECO:0000259" key="11">
    <source>
        <dbReference type="PROSITE" id="PS51194"/>
    </source>
</evidence>
<sequence>MANNDQSDPFLWDEDRVVVELCSENKSWNAPPARRLPDPQALEASLREYGVDGESLLTYGDEFGLDKLWSYLGVKKLPHQLSLKDAISQFQKRSKRYQEWKARKLAESQLDAEDDDGEKLEQEPNLPPNSIQAAPTLAAAREAVPGSGPGVLSSTLPTLINQDMVSTVEVPAIPGPATSEGPVKEPPAKKRRIAPTTISATPTGAYATIPTEGDVFMRGTAENFVRADDESGYLGRDTLVRDQLTRHATLDESSDEETGFVVVRKRIPPGRRLQVSSAMKRFLRLGPSALIKADDKQSQDSLDPVLPVFGESDDEVDSATWREFQEEEKERAARDAQEAASRDRWLSKEEVEDVVHNAIEQLEGQWEAEKRPRHDINAWKTWEAARHSPNRLTLIEKARNKIQQYTNQTAKFSKNIIDLQWTVSDDLPRKALSWMEKSVFNRKYQEWYIDVVLSPRQPPKPEPLPPPPKPKKSRLYNDDSEILTSDSDDLDSFIENDEDQLVLGPLADEMDLDVELPQGQDAGAGSSPGSSPRNQYHEDPVVDPAQRESENEASNMGLPEPLATPVKIKIKSEKPVSATPCPTGKSPEQPIVIGSSPTPSDRDKSPQLTAGLPGFDNLESLHQIAEFGAKHWQNVRDGERLLVAVLCGMPRDKLAELDIAIRPRDHKALWATYIEPIVNGGATPATDSIEHIICSLFIIFFDKSAKRMRKPLRAIAFQRIKREGDWFRPFCTHLKRVVPLLLGLPPAPTIPRKALSSNQRQRDMEEDATDGPNFDEDDDDDADEEQEEDDVPAPSTKKRRRKRRHDQKAADLRKDITNFNKELERRRRHFQEKLASQGAVSSKQARLIVNESKESDEQAFIYINDHIGARIKDHQIDGVRFMWNQVVVHSKVRQGCLLAHTMGLGKTMQVITLLVVIAESSNSSDESIRSQIPENLREGKTLVLCPSSLLDNWDEEIKTWAPGGILGPVYRLDGIGMASRAKRLAAIKAWATGGGVLIVSYRMFTGLVREDNEVAKLLQETPSLVVGDEAHYMKNPESQRHQATANFKTMNRIAMTGSPLTNNVMDYYAMISWVAPGYLADIAEFRDKYANPIKEGLYIDSDRSQKRLARRKLHALKAIVEPKVHRRGIEVLINELPRKQEFIITLPLTKVQDKLYRIYVGRAINTDMDMTMGRATQARAWGLVAKLGLVLAHPKVFKRVAEMQKNKVGKRPMVLSQSPNTSDSDNDVEIPQDALSELLAAASIKNLENYELSNKILVLLRILDECRKVGDKVLVFSQSIPSLDYIAEILKRQKIVYKRLDGSTPISTRQDSINKFNTDVESEVYLISTGTGGVGLNIYGANRVVIFDFRYTPADEQQAIGRAYRLGQTKPVYVYWLTVGGTFEDTIHNNAVFKTQLASRVVDKKNPDPWATRTSEYFSMPKEVEQQDLSGARGQDRVLDALLDSADVGKLIRKITSTETFEREETYELTPEEQQEAEKDIEMERLRFENPEKYRRLERERAAIHAAIHAANMTSTTPVPLPSHIQALTTVGESQPATATAKEAPVIATPPRSENWGRVVIKVPEHLRDNSSPVSPAAPTSLPELVLVSESSRRASPETA</sequence>
<dbReference type="SMART" id="SM00487">
    <property type="entry name" value="DEXDc"/>
    <property type="match status" value="1"/>
</dbReference>
<feature type="compositionally biased region" description="Basic and acidic residues" evidence="9">
    <location>
        <begin position="535"/>
        <end position="550"/>
    </location>
</feature>
<dbReference type="Pfam" id="PF00271">
    <property type="entry name" value="Helicase_C"/>
    <property type="match status" value="1"/>
</dbReference>
<feature type="region of interest" description="Disordered" evidence="9">
    <location>
        <begin position="108"/>
        <end position="131"/>
    </location>
</feature>
<dbReference type="InterPro" id="IPR027417">
    <property type="entry name" value="P-loop_NTPase"/>
</dbReference>
<keyword evidence="3" id="KW-0547">Nucleotide-binding</keyword>
<keyword evidence="7" id="KW-0238">DNA-binding</keyword>
<feature type="domain" description="Helicase ATP-binding" evidence="10">
    <location>
        <begin position="887"/>
        <end position="1077"/>
    </location>
</feature>
<dbReference type="EMBL" id="JAZGUE010000001">
    <property type="protein sequence ID" value="KAL2271666.1"/>
    <property type="molecule type" value="Genomic_DNA"/>
</dbReference>
<protein>
    <submittedName>
        <fullName evidence="12">Uncharacterized protein</fullName>
    </submittedName>
</protein>
<feature type="compositionally biased region" description="Basic and acidic residues" evidence="9">
    <location>
        <begin position="1591"/>
        <end position="1600"/>
    </location>
</feature>
<dbReference type="Pfam" id="PF00176">
    <property type="entry name" value="SNF2-rel_dom"/>
    <property type="match status" value="1"/>
</dbReference>
<organism evidence="12 13">
    <name type="scientific">Remersonia thermophila</name>
    <dbReference type="NCBI Taxonomy" id="72144"/>
    <lineage>
        <taxon>Eukaryota</taxon>
        <taxon>Fungi</taxon>
        <taxon>Dikarya</taxon>
        <taxon>Ascomycota</taxon>
        <taxon>Pezizomycotina</taxon>
        <taxon>Sordariomycetes</taxon>
        <taxon>Sordariomycetidae</taxon>
        <taxon>Sordariales</taxon>
        <taxon>Sordariales incertae sedis</taxon>
        <taxon>Remersonia</taxon>
    </lineage>
</organism>
<evidence type="ECO:0000256" key="7">
    <source>
        <dbReference type="ARBA" id="ARBA00023125"/>
    </source>
</evidence>
<dbReference type="InterPro" id="IPR038718">
    <property type="entry name" value="SNF2-like_sf"/>
</dbReference>
<name>A0ABR4DMV1_9PEZI</name>
<comment type="subcellular location">
    <subcellularLocation>
        <location evidence="1">Nucleus</location>
    </subcellularLocation>
</comment>
<dbReference type="InterPro" id="IPR049730">
    <property type="entry name" value="SNF2/RAD54-like_C"/>
</dbReference>
<feature type="compositionally biased region" description="Low complexity" evidence="9">
    <location>
        <begin position="523"/>
        <end position="532"/>
    </location>
</feature>
<reference evidence="12 13" key="1">
    <citation type="journal article" date="2024" name="Commun. Biol.">
        <title>Comparative genomic analysis of thermophilic fungi reveals convergent evolutionary adaptations and gene losses.</title>
        <authorList>
            <person name="Steindorff A.S."/>
            <person name="Aguilar-Pontes M.V."/>
            <person name="Robinson A.J."/>
            <person name="Andreopoulos B."/>
            <person name="LaButti K."/>
            <person name="Kuo A."/>
            <person name="Mondo S."/>
            <person name="Riley R."/>
            <person name="Otillar R."/>
            <person name="Haridas S."/>
            <person name="Lipzen A."/>
            <person name="Grimwood J."/>
            <person name="Schmutz J."/>
            <person name="Clum A."/>
            <person name="Reid I.D."/>
            <person name="Moisan M.C."/>
            <person name="Butler G."/>
            <person name="Nguyen T.T.M."/>
            <person name="Dewar K."/>
            <person name="Conant G."/>
            <person name="Drula E."/>
            <person name="Henrissat B."/>
            <person name="Hansel C."/>
            <person name="Singer S."/>
            <person name="Hutchinson M.I."/>
            <person name="de Vries R.P."/>
            <person name="Natvig D.O."/>
            <person name="Powell A.J."/>
            <person name="Tsang A."/>
            <person name="Grigoriev I.V."/>
        </authorList>
    </citation>
    <scope>NUCLEOTIDE SEQUENCE [LARGE SCALE GENOMIC DNA]</scope>
    <source>
        <strain evidence="12 13">ATCC 22073</strain>
    </source>
</reference>
<keyword evidence="6" id="KW-0067">ATP-binding</keyword>
<dbReference type="CDD" id="cd18793">
    <property type="entry name" value="SF2_C_SNF"/>
    <property type="match status" value="1"/>
</dbReference>
<dbReference type="Proteomes" id="UP001600064">
    <property type="component" value="Unassembled WGS sequence"/>
</dbReference>
<comment type="caution">
    <text evidence="12">The sequence shown here is derived from an EMBL/GenBank/DDBJ whole genome shotgun (WGS) entry which is preliminary data.</text>
</comment>
<evidence type="ECO:0000256" key="8">
    <source>
        <dbReference type="ARBA" id="ARBA00023242"/>
    </source>
</evidence>
<feature type="region of interest" description="Disordered" evidence="9">
    <location>
        <begin position="454"/>
        <end position="476"/>
    </location>
</feature>
<dbReference type="SMART" id="SM00490">
    <property type="entry name" value="HELICc"/>
    <property type="match status" value="1"/>
</dbReference>
<keyword evidence="13" id="KW-1185">Reference proteome</keyword>
<dbReference type="InterPro" id="IPR001650">
    <property type="entry name" value="Helicase_C-like"/>
</dbReference>
<dbReference type="PROSITE" id="PS51194">
    <property type="entry name" value="HELICASE_CTER"/>
    <property type="match status" value="1"/>
</dbReference>
<evidence type="ECO:0000256" key="3">
    <source>
        <dbReference type="ARBA" id="ARBA00022741"/>
    </source>
</evidence>
<dbReference type="PANTHER" id="PTHR45797:SF1">
    <property type="entry name" value="HELICASE ARIP4"/>
    <property type="match status" value="1"/>
</dbReference>
<dbReference type="Pfam" id="PF24580">
    <property type="entry name" value="DUF7607"/>
    <property type="match status" value="1"/>
</dbReference>
<feature type="compositionally biased region" description="Acidic residues" evidence="9">
    <location>
        <begin position="764"/>
        <end position="791"/>
    </location>
</feature>
<feature type="region of interest" description="Disordered" evidence="9">
    <location>
        <begin position="1567"/>
        <end position="1600"/>
    </location>
</feature>